<sequence length="69" mass="7874">MQRLFENKGANTKDRAPMKQMIKRGLVYAVYAYIREISCQLSAVSRKLQVASRKSFLGQHSGWASACMY</sequence>
<proteinExistence type="predicted"/>
<protein>
    <submittedName>
        <fullName evidence="1">Uncharacterized protein</fullName>
    </submittedName>
</protein>
<evidence type="ECO:0000313" key="2">
    <source>
        <dbReference type="Proteomes" id="UP000092018"/>
    </source>
</evidence>
<dbReference type="EMBL" id="CP016178">
    <property type="protein sequence ID" value="ANO35013.1"/>
    <property type="molecule type" value="Genomic_DNA"/>
</dbReference>
<organism evidence="1 2">
    <name type="scientific">Vibrio breoganii</name>
    <dbReference type="NCBI Taxonomy" id="553239"/>
    <lineage>
        <taxon>Bacteria</taxon>
        <taxon>Pseudomonadati</taxon>
        <taxon>Pseudomonadota</taxon>
        <taxon>Gammaproteobacteria</taxon>
        <taxon>Vibrionales</taxon>
        <taxon>Vibrionaceae</taxon>
        <taxon>Vibrio</taxon>
    </lineage>
</organism>
<dbReference type="Proteomes" id="UP000092018">
    <property type="component" value="Chromosome 2"/>
</dbReference>
<dbReference type="KEGG" id="vbr:A6E01_17720"/>
<name>A0AAN1CTU4_9VIBR</name>
<reference evidence="1 2" key="1">
    <citation type="submission" date="2016-06" db="EMBL/GenBank/DDBJ databases">
        <title>Adaptive Radiation by Waves of Gene Transfer Leads to Fine-Scale Resource Partitioning in Marine Microbes.</title>
        <authorList>
            <person name="Hehemann J.-H."/>
            <person name="Arevalo P."/>
            <person name="Datta M.S."/>
            <person name="Yu X."/>
            <person name="Corzett C."/>
            <person name="Henschel A."/>
            <person name="Preheim S.P."/>
            <person name="Timberlake S."/>
            <person name="Alm E.J."/>
            <person name="Polz M.F."/>
        </authorList>
    </citation>
    <scope>NUCLEOTIDE SEQUENCE [LARGE SCALE GENOMIC DNA]</scope>
    <source>
        <strain evidence="1 2">FF50</strain>
    </source>
</reference>
<dbReference type="AlphaFoldDB" id="A0AAN1CTU4"/>
<accession>A0AAN1CTU4</accession>
<gene>
    <name evidence="1" type="ORF">A6E01_17720</name>
</gene>
<evidence type="ECO:0000313" key="1">
    <source>
        <dbReference type="EMBL" id="ANO35013.1"/>
    </source>
</evidence>